<organism evidence="1 2">
    <name type="scientific">Aphidius gifuensis</name>
    <name type="common">Parasitoid wasp</name>
    <dbReference type="NCBI Taxonomy" id="684658"/>
    <lineage>
        <taxon>Eukaryota</taxon>
        <taxon>Metazoa</taxon>
        <taxon>Ecdysozoa</taxon>
        <taxon>Arthropoda</taxon>
        <taxon>Hexapoda</taxon>
        <taxon>Insecta</taxon>
        <taxon>Pterygota</taxon>
        <taxon>Neoptera</taxon>
        <taxon>Endopterygota</taxon>
        <taxon>Hymenoptera</taxon>
        <taxon>Apocrita</taxon>
        <taxon>Ichneumonoidea</taxon>
        <taxon>Braconidae</taxon>
        <taxon>Aphidiinae</taxon>
        <taxon>Aphidius</taxon>
    </lineage>
</organism>
<evidence type="ECO:0000313" key="1">
    <source>
        <dbReference type="EMBL" id="KAF7988670.1"/>
    </source>
</evidence>
<protein>
    <submittedName>
        <fullName evidence="1">Uncharacterized protein</fullName>
    </submittedName>
</protein>
<evidence type="ECO:0000313" key="2">
    <source>
        <dbReference type="Proteomes" id="UP000639338"/>
    </source>
</evidence>
<reference evidence="1 2" key="1">
    <citation type="submission" date="2020-08" db="EMBL/GenBank/DDBJ databases">
        <title>Aphidius gifuensis genome sequencing and assembly.</title>
        <authorList>
            <person name="Du Z."/>
        </authorList>
    </citation>
    <scope>NUCLEOTIDE SEQUENCE [LARGE SCALE GENOMIC DNA]</scope>
    <source>
        <strain evidence="1">YNYX2018</strain>
        <tissue evidence="1">Adults</tissue>
    </source>
</reference>
<comment type="caution">
    <text evidence="1">The sequence shown here is derived from an EMBL/GenBank/DDBJ whole genome shotgun (WGS) entry which is preliminary data.</text>
</comment>
<dbReference type="OrthoDB" id="7550829at2759"/>
<dbReference type="EMBL" id="JACMRX010000005">
    <property type="protein sequence ID" value="KAF7988670.1"/>
    <property type="molecule type" value="Genomic_DNA"/>
</dbReference>
<dbReference type="Proteomes" id="UP000639338">
    <property type="component" value="Unassembled WGS sequence"/>
</dbReference>
<accession>A0A835CQ13</accession>
<proteinExistence type="predicted"/>
<sequence length="144" mass="16204">MSLIVIINGSYQESNDYHVNKSINFYSLIASALDVMERFKTAGMNYHLSQVTSLIDETPDDTGLQSRSYYGTNTSPAFYPAFDPISILASLAFLAFLLQSFVSLFDRSRSIIPTIINHRSHHNSIENISEPLKFVLNALDEYVS</sequence>
<dbReference type="AlphaFoldDB" id="A0A835CQ13"/>
<gene>
    <name evidence="1" type="ORF">HCN44_001243</name>
</gene>
<keyword evidence="2" id="KW-1185">Reference proteome</keyword>
<name>A0A835CQ13_APHGI</name>